<evidence type="ECO:0000256" key="9">
    <source>
        <dbReference type="ARBA" id="ARBA00023136"/>
    </source>
</evidence>
<feature type="transmembrane region" description="Helical" evidence="11">
    <location>
        <begin position="111"/>
        <end position="132"/>
    </location>
</feature>
<feature type="transmembrane region" description="Helical" evidence="11">
    <location>
        <begin position="78"/>
        <end position="99"/>
    </location>
</feature>
<keyword evidence="15" id="KW-0378">Hydrolase</keyword>
<keyword evidence="10 11" id="KW-0066">ATP synthesis</keyword>
<sequence>MPSGTLKTFQFLGLTFDWTTIISTSMAFVLVLAIVIFLSRKLSIRPGKRQNFLEWTIDFTNRIVKDQIPTAEGSTYRLYIFTLFLFIFVSNQMGLFLQFGSDSAQIKSPTAVPLVTMTMALITLMVARFAGVGKFGYKGYFRNTYLAPIPVLFPINILEQFTNFLTLGLRIYGNIFAGEILLTLISGFALPSDKLSSPLSFILAIPLELAWQAFSILIGSIQAFVFATLTSVYISQMVTKE</sequence>
<dbReference type="PANTHER" id="PTHR42823:SF3">
    <property type="entry name" value="ATP SYNTHASE SUBUNIT A, CHLOROPLASTIC"/>
    <property type="match status" value="1"/>
</dbReference>
<evidence type="ECO:0000256" key="1">
    <source>
        <dbReference type="ARBA" id="ARBA00004141"/>
    </source>
</evidence>
<dbReference type="EMBL" id="MLOK01000029">
    <property type="protein sequence ID" value="OIM21587.1"/>
    <property type="molecule type" value="Genomic_DNA"/>
</dbReference>
<evidence type="ECO:0000256" key="10">
    <source>
        <dbReference type="ARBA" id="ARBA00023310"/>
    </source>
</evidence>
<dbReference type="Proteomes" id="UP001281024">
    <property type="component" value="Unassembled WGS sequence"/>
</dbReference>
<comment type="subcellular location">
    <subcellularLocation>
        <location evidence="11 12">Cell membrane</location>
        <topology evidence="11 12">Multi-pass membrane protein</topology>
    </subcellularLocation>
    <subcellularLocation>
        <location evidence="1">Membrane</location>
        <topology evidence="1">Multi-pass membrane protein</topology>
    </subcellularLocation>
</comment>
<evidence type="ECO:0000313" key="17">
    <source>
        <dbReference type="Proteomes" id="UP000294726"/>
    </source>
</evidence>
<reference evidence="15 17" key="2">
    <citation type="submission" date="2018-08" db="EMBL/GenBank/DDBJ databases">
        <authorList>
            <person name="Lorentzen P. G. S. M."/>
        </authorList>
    </citation>
    <scope>NUCLEOTIDE SEQUENCE [LARGE SCALE GENOMIC DNA]</scope>
    <source>
        <strain evidence="15 17">CRBO_1381</strain>
    </source>
</reference>
<dbReference type="RefSeq" id="WP_002818520.1">
    <property type="nucleotide sequence ID" value="NZ_CP014324.1"/>
</dbReference>
<evidence type="ECO:0000256" key="6">
    <source>
        <dbReference type="ARBA" id="ARBA00022781"/>
    </source>
</evidence>
<organism evidence="15 17">
    <name type="scientific">Oenococcus oeni</name>
    <name type="common">Leuconostoc oenos</name>
    <dbReference type="NCBI Taxonomy" id="1247"/>
    <lineage>
        <taxon>Bacteria</taxon>
        <taxon>Bacillati</taxon>
        <taxon>Bacillota</taxon>
        <taxon>Bacilli</taxon>
        <taxon>Lactobacillales</taxon>
        <taxon>Lactobacillaceae</taxon>
        <taxon>Oenococcus</taxon>
    </lineage>
</organism>
<evidence type="ECO:0000256" key="7">
    <source>
        <dbReference type="ARBA" id="ARBA00022989"/>
    </source>
</evidence>
<dbReference type="Pfam" id="PF00119">
    <property type="entry name" value="ATP-synt_A"/>
    <property type="match status" value="1"/>
</dbReference>
<dbReference type="CDD" id="cd00310">
    <property type="entry name" value="ATP-synt_Fo_a_6"/>
    <property type="match status" value="1"/>
</dbReference>
<evidence type="ECO:0000313" key="13">
    <source>
        <dbReference type="EMBL" id="MDV7715719.1"/>
    </source>
</evidence>
<dbReference type="SUPFAM" id="SSF81336">
    <property type="entry name" value="F1F0 ATP synthase subunit A"/>
    <property type="match status" value="1"/>
</dbReference>
<dbReference type="InterPro" id="IPR000568">
    <property type="entry name" value="ATP_synth_F0_asu"/>
</dbReference>
<dbReference type="GeneID" id="75066264"/>
<evidence type="ECO:0000256" key="4">
    <source>
        <dbReference type="ARBA" id="ARBA00022547"/>
    </source>
</evidence>
<gene>
    <name evidence="11 15" type="primary">atpB</name>
    <name evidence="14" type="ORF">ATX59_03125</name>
    <name evidence="13" type="ORF">GA838_08240</name>
    <name evidence="15" type="ORF">OENI_0624</name>
</gene>
<dbReference type="GO" id="GO:0045259">
    <property type="term" value="C:proton-transporting ATP synthase complex"/>
    <property type="evidence" value="ECO:0007669"/>
    <property type="project" value="UniProtKB-KW"/>
</dbReference>
<feature type="transmembrane region" description="Helical" evidence="11">
    <location>
        <begin position="210"/>
        <end position="234"/>
    </location>
</feature>
<feature type="transmembrane region" description="Helical" evidence="11">
    <location>
        <begin position="171"/>
        <end position="190"/>
    </location>
</feature>
<dbReference type="EMBL" id="WERV01000007">
    <property type="protein sequence ID" value="MDV7715719.1"/>
    <property type="molecule type" value="Genomic_DNA"/>
</dbReference>
<comment type="function">
    <text evidence="11 12">Key component of the proton channel; it plays a direct role in the translocation of protons across the membrane.</text>
</comment>
<dbReference type="InterPro" id="IPR035908">
    <property type="entry name" value="F0_ATP_A_sf"/>
</dbReference>
<dbReference type="Proteomes" id="UP000181728">
    <property type="component" value="Unassembled WGS sequence"/>
</dbReference>
<name>A0A483BAY5_OENOE</name>
<comment type="similarity">
    <text evidence="2 11 12">Belongs to the ATPase A chain family.</text>
</comment>
<evidence type="ECO:0000313" key="15">
    <source>
        <dbReference type="EMBL" id="VDB97692.1"/>
    </source>
</evidence>
<dbReference type="Proteomes" id="UP000294726">
    <property type="component" value="Chromosome"/>
</dbReference>
<protein>
    <recommendedName>
        <fullName evidence="11 12">ATP synthase subunit a</fullName>
    </recommendedName>
    <alternativeName>
        <fullName evidence="11">ATP synthase F0 sector subunit a</fullName>
    </alternativeName>
    <alternativeName>
        <fullName evidence="11">F-ATPase subunit 6</fullName>
    </alternativeName>
</protein>
<keyword evidence="7 11" id="KW-1133">Transmembrane helix</keyword>
<dbReference type="GO" id="GO:0042777">
    <property type="term" value="P:proton motive force-driven plasma membrane ATP synthesis"/>
    <property type="evidence" value="ECO:0007669"/>
    <property type="project" value="TreeGrafter"/>
</dbReference>
<evidence type="ECO:0000256" key="2">
    <source>
        <dbReference type="ARBA" id="ARBA00006810"/>
    </source>
</evidence>
<evidence type="ECO:0000313" key="14">
    <source>
        <dbReference type="EMBL" id="OIM21587.1"/>
    </source>
</evidence>
<dbReference type="AlphaFoldDB" id="A0A483BAY5"/>
<dbReference type="EMBL" id="LR031358">
    <property type="protein sequence ID" value="VDB97692.1"/>
    <property type="molecule type" value="Genomic_DNA"/>
</dbReference>
<dbReference type="Gene3D" id="1.20.120.220">
    <property type="entry name" value="ATP synthase, F0 complex, subunit A"/>
    <property type="match status" value="1"/>
</dbReference>
<keyword evidence="9 11" id="KW-0472">Membrane</keyword>
<accession>A0A483BAY5</accession>
<dbReference type="GO" id="GO:0005886">
    <property type="term" value="C:plasma membrane"/>
    <property type="evidence" value="ECO:0007669"/>
    <property type="project" value="UniProtKB-SubCell"/>
</dbReference>
<keyword evidence="4 11" id="KW-0138">CF(0)</keyword>
<evidence type="ECO:0000256" key="5">
    <source>
        <dbReference type="ARBA" id="ARBA00022692"/>
    </source>
</evidence>
<evidence type="ECO:0000256" key="8">
    <source>
        <dbReference type="ARBA" id="ARBA00023065"/>
    </source>
</evidence>
<evidence type="ECO:0000256" key="3">
    <source>
        <dbReference type="ARBA" id="ARBA00022448"/>
    </source>
</evidence>
<dbReference type="PRINTS" id="PR00123">
    <property type="entry name" value="ATPASEA"/>
</dbReference>
<evidence type="ECO:0000256" key="11">
    <source>
        <dbReference type="HAMAP-Rule" id="MF_01393"/>
    </source>
</evidence>
<keyword evidence="6 11" id="KW-0375">Hydrogen ion transport</keyword>
<reference evidence="14 16" key="1">
    <citation type="journal article" date="2016" name="BMC Genomics">
        <title>Consensus pan-genome assembly of the specialised wine bacterium Oenococcus oeni.</title>
        <authorList>
            <person name="Sternes P.R."/>
            <person name="Borneman A.R."/>
        </authorList>
    </citation>
    <scope>NUCLEOTIDE SEQUENCE [LARGE SCALE GENOMIC DNA]</scope>
    <source>
        <strain evidence="14 16">AWRIB661</strain>
    </source>
</reference>
<keyword evidence="3 11" id="KW-0813">Transport</keyword>
<dbReference type="GO" id="GO:0016787">
    <property type="term" value="F:hydrolase activity"/>
    <property type="evidence" value="ECO:0007669"/>
    <property type="project" value="UniProtKB-KW"/>
</dbReference>
<dbReference type="PANTHER" id="PTHR42823">
    <property type="entry name" value="ATP SYNTHASE SUBUNIT A, CHLOROPLASTIC"/>
    <property type="match status" value="1"/>
</dbReference>
<dbReference type="NCBIfam" id="TIGR01131">
    <property type="entry name" value="ATP_synt_6_or_A"/>
    <property type="match status" value="1"/>
</dbReference>
<keyword evidence="5 11" id="KW-0812">Transmembrane</keyword>
<dbReference type="HAMAP" id="MF_01393">
    <property type="entry name" value="ATP_synth_a_bact"/>
    <property type="match status" value="1"/>
</dbReference>
<keyword evidence="8 11" id="KW-0406">Ion transport</keyword>
<reference evidence="13" key="3">
    <citation type="submission" date="2019-10" db="EMBL/GenBank/DDBJ databases">
        <title>Malate fermentation in French cider.</title>
        <authorList>
            <person name="Cousin F.J."/>
            <person name="Medina Fernandez S."/>
            <person name="Misery B."/>
            <person name="Laplace J.-M."/>
            <person name="Cretenet M."/>
        </authorList>
    </citation>
    <scope>NUCLEOTIDE SEQUENCE</scope>
    <source>
        <strain evidence="13">UCMA15129</strain>
    </source>
</reference>
<evidence type="ECO:0000313" key="16">
    <source>
        <dbReference type="Proteomes" id="UP000181728"/>
    </source>
</evidence>
<dbReference type="InterPro" id="IPR045082">
    <property type="entry name" value="ATP_syn_F0_a_bact/chloroplast"/>
</dbReference>
<keyword evidence="11" id="KW-1003">Cell membrane</keyword>
<feature type="transmembrane region" description="Helical" evidence="11">
    <location>
        <begin position="20"/>
        <end position="39"/>
    </location>
</feature>
<dbReference type="GO" id="GO:0046933">
    <property type="term" value="F:proton-transporting ATP synthase activity, rotational mechanism"/>
    <property type="evidence" value="ECO:0007669"/>
    <property type="project" value="UniProtKB-UniRule"/>
</dbReference>
<proteinExistence type="inferred from homology"/>
<evidence type="ECO:0000256" key="12">
    <source>
        <dbReference type="RuleBase" id="RU000483"/>
    </source>
</evidence>